<organism evidence="1 2">
    <name type="scientific">Rubus argutus</name>
    <name type="common">Southern blackberry</name>
    <dbReference type="NCBI Taxonomy" id="59490"/>
    <lineage>
        <taxon>Eukaryota</taxon>
        <taxon>Viridiplantae</taxon>
        <taxon>Streptophyta</taxon>
        <taxon>Embryophyta</taxon>
        <taxon>Tracheophyta</taxon>
        <taxon>Spermatophyta</taxon>
        <taxon>Magnoliopsida</taxon>
        <taxon>eudicotyledons</taxon>
        <taxon>Gunneridae</taxon>
        <taxon>Pentapetalae</taxon>
        <taxon>rosids</taxon>
        <taxon>fabids</taxon>
        <taxon>Rosales</taxon>
        <taxon>Rosaceae</taxon>
        <taxon>Rosoideae</taxon>
        <taxon>Rosoideae incertae sedis</taxon>
        <taxon>Rubus</taxon>
    </lineage>
</organism>
<dbReference type="Proteomes" id="UP001457282">
    <property type="component" value="Unassembled WGS sequence"/>
</dbReference>
<proteinExistence type="predicted"/>
<dbReference type="EMBL" id="JBEDUW010000004">
    <property type="protein sequence ID" value="KAK9932947.1"/>
    <property type="molecule type" value="Genomic_DNA"/>
</dbReference>
<reference evidence="1 2" key="1">
    <citation type="journal article" date="2023" name="G3 (Bethesda)">
        <title>A chromosome-length genome assembly and annotation of blackberry (Rubus argutus, cv. 'Hillquist').</title>
        <authorList>
            <person name="Bruna T."/>
            <person name="Aryal R."/>
            <person name="Dudchenko O."/>
            <person name="Sargent D.J."/>
            <person name="Mead D."/>
            <person name="Buti M."/>
            <person name="Cavallini A."/>
            <person name="Hytonen T."/>
            <person name="Andres J."/>
            <person name="Pham M."/>
            <person name="Weisz D."/>
            <person name="Mascagni F."/>
            <person name="Usai G."/>
            <person name="Natali L."/>
            <person name="Bassil N."/>
            <person name="Fernandez G.E."/>
            <person name="Lomsadze A."/>
            <person name="Armour M."/>
            <person name="Olukolu B."/>
            <person name="Poorten T."/>
            <person name="Britton C."/>
            <person name="Davik J."/>
            <person name="Ashrafi H."/>
            <person name="Aiden E.L."/>
            <person name="Borodovsky M."/>
            <person name="Worthington M."/>
        </authorList>
    </citation>
    <scope>NUCLEOTIDE SEQUENCE [LARGE SCALE GENOMIC DNA]</scope>
    <source>
        <strain evidence="1">PI 553951</strain>
    </source>
</reference>
<accession>A0AAW1X8D9</accession>
<name>A0AAW1X8D9_RUBAR</name>
<evidence type="ECO:0000313" key="1">
    <source>
        <dbReference type="EMBL" id="KAK9932947.1"/>
    </source>
</evidence>
<comment type="caution">
    <text evidence="1">The sequence shown here is derived from an EMBL/GenBank/DDBJ whole genome shotgun (WGS) entry which is preliminary data.</text>
</comment>
<gene>
    <name evidence="1" type="ORF">M0R45_020166</name>
</gene>
<evidence type="ECO:0000313" key="2">
    <source>
        <dbReference type="Proteomes" id="UP001457282"/>
    </source>
</evidence>
<sequence>MNSSHKQILKKRNLQMLILLHNSPPHLHGDAFNSDCNQSLEWLTHHLAPPHLAERVHRVHGHRVEHRRSSPAACGEKQWKSSPWRSLGVDGDTAIDIGGCLR</sequence>
<keyword evidence="2" id="KW-1185">Reference proteome</keyword>
<protein>
    <submittedName>
        <fullName evidence="1">Uncharacterized protein</fullName>
    </submittedName>
</protein>
<dbReference type="AlphaFoldDB" id="A0AAW1X8D9"/>